<evidence type="ECO:0000256" key="4">
    <source>
        <dbReference type="ARBA" id="ARBA00022825"/>
    </source>
</evidence>
<dbReference type="InterPro" id="IPR018114">
    <property type="entry name" value="TRYPSIN_HIS"/>
</dbReference>
<feature type="transmembrane region" description="Helical" evidence="7">
    <location>
        <begin position="255"/>
        <end position="272"/>
    </location>
</feature>
<evidence type="ECO:0000256" key="3">
    <source>
        <dbReference type="ARBA" id="ARBA00022801"/>
    </source>
</evidence>
<dbReference type="Pfam" id="PF00089">
    <property type="entry name" value="Trypsin"/>
    <property type="match status" value="1"/>
</dbReference>
<keyword evidence="7" id="KW-1133">Transmembrane helix</keyword>
<dbReference type="Gene3D" id="2.40.10.10">
    <property type="entry name" value="Trypsin-like serine proteases"/>
    <property type="match status" value="1"/>
</dbReference>
<dbReference type="PROSITE" id="PS50240">
    <property type="entry name" value="TRYPSIN_DOM"/>
    <property type="match status" value="1"/>
</dbReference>
<dbReference type="PANTHER" id="PTHR24276">
    <property type="entry name" value="POLYSERASE-RELATED"/>
    <property type="match status" value="1"/>
</dbReference>
<keyword evidence="3 6" id="KW-0378">Hydrolase</keyword>
<dbReference type="GO" id="GO:0004252">
    <property type="term" value="F:serine-type endopeptidase activity"/>
    <property type="evidence" value="ECO:0007669"/>
    <property type="project" value="InterPro"/>
</dbReference>
<name>A0AAW1DM59_9HEMI</name>
<reference evidence="9 10" key="1">
    <citation type="submission" date="2022-12" db="EMBL/GenBank/DDBJ databases">
        <title>Chromosome-level genome assembly of true bugs.</title>
        <authorList>
            <person name="Ma L."/>
            <person name="Li H."/>
        </authorList>
    </citation>
    <scope>NUCLEOTIDE SEQUENCE [LARGE SCALE GENOMIC DNA]</scope>
    <source>
        <strain evidence="9">Lab_2022b</strain>
    </source>
</reference>
<keyword evidence="2 6" id="KW-0645">Protease</keyword>
<dbReference type="InterPro" id="IPR050430">
    <property type="entry name" value="Peptidase_S1"/>
</dbReference>
<evidence type="ECO:0000256" key="1">
    <source>
        <dbReference type="ARBA" id="ARBA00007664"/>
    </source>
</evidence>
<dbReference type="GO" id="GO:0006508">
    <property type="term" value="P:proteolysis"/>
    <property type="evidence" value="ECO:0007669"/>
    <property type="project" value="UniProtKB-KW"/>
</dbReference>
<gene>
    <name evidence="9" type="ORF">O3M35_006848</name>
</gene>
<dbReference type="PROSITE" id="PS00135">
    <property type="entry name" value="TRYPSIN_SER"/>
    <property type="match status" value="1"/>
</dbReference>
<accession>A0AAW1DM59</accession>
<evidence type="ECO:0000256" key="7">
    <source>
        <dbReference type="SAM" id="Phobius"/>
    </source>
</evidence>
<dbReference type="SUPFAM" id="SSF50494">
    <property type="entry name" value="Trypsin-like serine proteases"/>
    <property type="match status" value="1"/>
</dbReference>
<evidence type="ECO:0000313" key="10">
    <source>
        <dbReference type="Proteomes" id="UP001461498"/>
    </source>
</evidence>
<dbReference type="Proteomes" id="UP001461498">
    <property type="component" value="Unassembled WGS sequence"/>
</dbReference>
<comment type="similarity">
    <text evidence="1">Belongs to the peptidase S1 family.</text>
</comment>
<dbReference type="InterPro" id="IPR001314">
    <property type="entry name" value="Peptidase_S1A"/>
</dbReference>
<dbReference type="PANTHER" id="PTHR24276:SF96">
    <property type="entry name" value="PEPTIDASE S1 DOMAIN-CONTAINING PROTEIN"/>
    <property type="match status" value="1"/>
</dbReference>
<dbReference type="InterPro" id="IPR043504">
    <property type="entry name" value="Peptidase_S1_PA_chymotrypsin"/>
</dbReference>
<dbReference type="InterPro" id="IPR033116">
    <property type="entry name" value="TRYPSIN_SER"/>
</dbReference>
<evidence type="ECO:0000259" key="8">
    <source>
        <dbReference type="PROSITE" id="PS50240"/>
    </source>
</evidence>
<keyword evidence="7" id="KW-0472">Membrane</keyword>
<keyword evidence="4 6" id="KW-0720">Serine protease</keyword>
<evidence type="ECO:0000256" key="2">
    <source>
        <dbReference type="ARBA" id="ARBA00022670"/>
    </source>
</evidence>
<evidence type="ECO:0000256" key="6">
    <source>
        <dbReference type="RuleBase" id="RU363034"/>
    </source>
</evidence>
<dbReference type="PROSITE" id="PS00134">
    <property type="entry name" value="TRYPSIN_HIS"/>
    <property type="match status" value="1"/>
</dbReference>
<keyword evidence="10" id="KW-1185">Reference proteome</keyword>
<feature type="domain" description="Peptidase S1" evidence="8">
    <location>
        <begin position="1"/>
        <end position="235"/>
    </location>
</feature>
<dbReference type="EMBL" id="JAPXFL010000003">
    <property type="protein sequence ID" value="KAK9509559.1"/>
    <property type="molecule type" value="Genomic_DNA"/>
</dbReference>
<keyword evidence="5" id="KW-1015">Disulfide bond</keyword>
<dbReference type="PRINTS" id="PR00722">
    <property type="entry name" value="CHYMOTRYPSIN"/>
</dbReference>
<evidence type="ECO:0000313" key="9">
    <source>
        <dbReference type="EMBL" id="KAK9509559.1"/>
    </source>
</evidence>
<sequence length="273" mass="31351">MYGGVIVPFSMNFTFAVLVLNYNGSHYRVCTGTVFTDFLVLTAAHCVYSSDGYLYPSRITLRVILKDGKGYTDYQVAKVYIHPYYELKKHNDIAIIRTKTTIVSQKVDLYFKKYLPKNILDTKCTIAGYGVYFTGVINYTYAVSLYKIDRMKPIDFYTCVFILYFFDTRVICLPTLDGRGPCLGDSGSSIICNGYVVGVLSRGYFIGEDCTEQRKGIFIYESIFRHRVWLAAVMNDTNATLYSNQLRNDSCKNSYPVKYFIFIIIILNKFILF</sequence>
<dbReference type="InterPro" id="IPR001254">
    <property type="entry name" value="Trypsin_dom"/>
</dbReference>
<dbReference type="AlphaFoldDB" id="A0AAW1DM59"/>
<protein>
    <recommendedName>
        <fullName evidence="8">Peptidase S1 domain-containing protein</fullName>
    </recommendedName>
</protein>
<keyword evidence="7" id="KW-0812">Transmembrane</keyword>
<dbReference type="SMART" id="SM00020">
    <property type="entry name" value="Tryp_SPc"/>
    <property type="match status" value="1"/>
</dbReference>
<dbReference type="InterPro" id="IPR009003">
    <property type="entry name" value="Peptidase_S1_PA"/>
</dbReference>
<proteinExistence type="inferred from homology"/>
<comment type="caution">
    <text evidence="9">The sequence shown here is derived from an EMBL/GenBank/DDBJ whole genome shotgun (WGS) entry which is preliminary data.</text>
</comment>
<evidence type="ECO:0000256" key="5">
    <source>
        <dbReference type="ARBA" id="ARBA00023157"/>
    </source>
</evidence>
<organism evidence="9 10">
    <name type="scientific">Rhynocoris fuscipes</name>
    <dbReference type="NCBI Taxonomy" id="488301"/>
    <lineage>
        <taxon>Eukaryota</taxon>
        <taxon>Metazoa</taxon>
        <taxon>Ecdysozoa</taxon>
        <taxon>Arthropoda</taxon>
        <taxon>Hexapoda</taxon>
        <taxon>Insecta</taxon>
        <taxon>Pterygota</taxon>
        <taxon>Neoptera</taxon>
        <taxon>Paraneoptera</taxon>
        <taxon>Hemiptera</taxon>
        <taxon>Heteroptera</taxon>
        <taxon>Panheteroptera</taxon>
        <taxon>Cimicomorpha</taxon>
        <taxon>Reduviidae</taxon>
        <taxon>Harpactorinae</taxon>
        <taxon>Harpactorini</taxon>
        <taxon>Rhynocoris</taxon>
    </lineage>
</organism>